<gene>
    <name evidence="4" type="ORF">LOSG293_250100</name>
</gene>
<organism evidence="4 5">
    <name type="scientific">Secundilactobacillus oryzae JCM 18671</name>
    <dbReference type="NCBI Taxonomy" id="1291743"/>
    <lineage>
        <taxon>Bacteria</taxon>
        <taxon>Bacillati</taxon>
        <taxon>Bacillota</taxon>
        <taxon>Bacilli</taxon>
        <taxon>Lactobacillales</taxon>
        <taxon>Lactobacillaceae</taxon>
        <taxon>Secundilactobacillus</taxon>
    </lineage>
</organism>
<dbReference type="EMBL" id="BBJM01000025">
    <property type="protein sequence ID" value="GAK48319.1"/>
    <property type="molecule type" value="Genomic_DNA"/>
</dbReference>
<comment type="caution">
    <text evidence="4">The sequence shown here is derived from an EMBL/GenBank/DDBJ whole genome shotgun (WGS) entry which is preliminary data.</text>
</comment>
<dbReference type="InterPro" id="IPR001451">
    <property type="entry name" value="Hexapep"/>
</dbReference>
<dbReference type="STRING" id="1291743.LOSG293_250100"/>
<keyword evidence="2 4" id="KW-0808">Transferase</keyword>
<dbReference type="eggNOG" id="COG0110">
    <property type="taxonomic scope" value="Bacteria"/>
</dbReference>
<dbReference type="GO" id="GO:0008374">
    <property type="term" value="F:O-acyltransferase activity"/>
    <property type="evidence" value="ECO:0007669"/>
    <property type="project" value="TreeGrafter"/>
</dbReference>
<dbReference type="Pfam" id="PF14602">
    <property type="entry name" value="Hexapep_2"/>
    <property type="match status" value="1"/>
</dbReference>
<protein>
    <submittedName>
        <fullName evidence="4">Acetyltransferase</fullName>
    </submittedName>
</protein>
<dbReference type="InterPro" id="IPR018357">
    <property type="entry name" value="Hexapep_transf_CS"/>
</dbReference>
<evidence type="ECO:0000256" key="1">
    <source>
        <dbReference type="ARBA" id="ARBA00007274"/>
    </source>
</evidence>
<dbReference type="InterPro" id="IPR011004">
    <property type="entry name" value="Trimer_LpxA-like_sf"/>
</dbReference>
<keyword evidence="5" id="KW-1185">Reference proteome</keyword>
<dbReference type="PROSITE" id="PS00101">
    <property type="entry name" value="HEXAPEP_TRANSFERASES"/>
    <property type="match status" value="1"/>
</dbReference>
<dbReference type="PANTHER" id="PTHR23416:SF23">
    <property type="entry name" value="ACETYLTRANSFERASE C18B11.09C-RELATED"/>
    <property type="match status" value="1"/>
</dbReference>
<dbReference type="Gene3D" id="2.160.10.10">
    <property type="entry name" value="Hexapeptide repeat proteins"/>
    <property type="match status" value="1"/>
</dbReference>
<dbReference type="Pfam" id="PF00132">
    <property type="entry name" value="Hexapep"/>
    <property type="match status" value="1"/>
</dbReference>
<dbReference type="PANTHER" id="PTHR23416">
    <property type="entry name" value="SIALIC ACID SYNTHASE-RELATED"/>
    <property type="match status" value="1"/>
</dbReference>
<reference evidence="4" key="1">
    <citation type="journal article" date="2014" name="Genome Announc.">
        <title>Draft Genome Sequence of Lactobacillus oryzae Strain SG293T.</title>
        <authorList>
            <person name="Tanizawa Y."/>
            <person name="Fujisawa T."/>
            <person name="Mochizuki T."/>
            <person name="Kaminuma E."/>
            <person name="Nakamura Y."/>
            <person name="Tohno M."/>
        </authorList>
    </citation>
    <scope>NUCLEOTIDE SEQUENCE [LARGE SCALE GENOMIC DNA]</scope>
    <source>
        <strain evidence="4">SG293</strain>
    </source>
</reference>
<dbReference type="InterPro" id="IPR051159">
    <property type="entry name" value="Hexapeptide_acetyltransf"/>
</dbReference>
<dbReference type="Proteomes" id="UP000028700">
    <property type="component" value="Unassembled WGS sequence"/>
</dbReference>
<evidence type="ECO:0000256" key="2">
    <source>
        <dbReference type="ARBA" id="ARBA00022679"/>
    </source>
</evidence>
<accession>A0A081BJV1</accession>
<dbReference type="AlphaFoldDB" id="A0A081BJV1"/>
<dbReference type="SUPFAM" id="SSF51161">
    <property type="entry name" value="Trimeric LpxA-like enzymes"/>
    <property type="match status" value="1"/>
</dbReference>
<evidence type="ECO:0000313" key="4">
    <source>
        <dbReference type="EMBL" id="GAK48319.1"/>
    </source>
</evidence>
<sequence>MIIPSYTRVNLKERGEALHSKMDLGTIAYDEVEHINETNQRLVQELNTGAHTQTEIRQLVSQITNERIDETTEIRLPFHTDFGRNLHIGESVFINANAMFTDLGGIYIGDHVLIGPNVTIASVNHRMVPADRRNLDLASVHIHNNAWLGANVTVTPGVSIGENAVVAAGAVVTRDVPDNMVVAGVPARMVKKIDEKGV</sequence>
<evidence type="ECO:0000313" key="5">
    <source>
        <dbReference type="Proteomes" id="UP000028700"/>
    </source>
</evidence>
<keyword evidence="3" id="KW-0677">Repeat</keyword>
<proteinExistence type="inferred from homology"/>
<evidence type="ECO:0000256" key="3">
    <source>
        <dbReference type="ARBA" id="ARBA00022737"/>
    </source>
</evidence>
<comment type="similarity">
    <text evidence="1">Belongs to the transferase hexapeptide repeat family.</text>
</comment>
<name>A0A081BJV1_9LACO</name>